<evidence type="ECO:0000256" key="2">
    <source>
        <dbReference type="ARBA" id="ARBA00023125"/>
    </source>
</evidence>
<dbReference type="Pfam" id="PF03790">
    <property type="entry name" value="KNOX1"/>
    <property type="match status" value="1"/>
</dbReference>
<dbReference type="GO" id="GO:0003677">
    <property type="term" value="F:DNA binding"/>
    <property type="evidence" value="ECO:0007669"/>
    <property type="project" value="UniProtKB-UniRule"/>
</dbReference>
<dbReference type="InterPro" id="IPR001356">
    <property type="entry name" value="HD"/>
</dbReference>
<dbReference type="Gene3D" id="1.10.10.60">
    <property type="entry name" value="Homeodomain-like"/>
    <property type="match status" value="1"/>
</dbReference>
<sequence>MEEIMYEFGGYSDDHDFEWPAAEEFSDGLDGNIMSSEVFSVVVDTCSNLQEEDQKKNIISSHLLYPKLLLTYIDCHKVGAPPEIVNMLDNIAQENDLHRRSSSSSTALNQPITDDSELDDFMATYCDVLAKLKLDLGRSFNEATTFLNDIQTQLTNLSTTTNISGAEEEEEEEGDRMGGGGGVNNEQQNDELCRSGSEIKDKLMEKYSGYITSLKHDFCKKNYNKGKLPKEATQILLNWWTTHYNWPYPTEGEKASLAESTGLDPKQINNWFINQRKRHWKLPSQNMQFPVMETIYDRHFSQ</sequence>
<dbReference type="PROSITE" id="PS50071">
    <property type="entry name" value="HOMEOBOX_2"/>
    <property type="match status" value="1"/>
</dbReference>
<dbReference type="Pfam" id="PF03791">
    <property type="entry name" value="KNOX2"/>
    <property type="match status" value="1"/>
</dbReference>
<keyword evidence="4 5" id="KW-0539">Nucleus</keyword>
<evidence type="ECO:0000256" key="7">
    <source>
        <dbReference type="SAM" id="MobiDB-lite"/>
    </source>
</evidence>
<evidence type="ECO:0000256" key="6">
    <source>
        <dbReference type="PROSITE-ProRule" id="PRU00559"/>
    </source>
</evidence>
<reference evidence="10 11" key="1">
    <citation type="submission" date="2024-02" db="EMBL/GenBank/DDBJ databases">
        <title>de novo genome assembly of Solanum bulbocastanum strain 11H21.</title>
        <authorList>
            <person name="Hosaka A.J."/>
        </authorList>
    </citation>
    <scope>NUCLEOTIDE SEQUENCE [LARGE SCALE GENOMIC DNA]</scope>
    <source>
        <tissue evidence="10">Young leaves</tissue>
    </source>
</reference>
<gene>
    <name evidence="10" type="ORF">RDI58_008602</name>
</gene>
<protein>
    <submittedName>
        <fullName evidence="10">Uncharacterized protein</fullName>
    </submittedName>
</protein>
<dbReference type="Pfam" id="PF03789">
    <property type="entry name" value="ELK"/>
    <property type="match status" value="1"/>
</dbReference>
<evidence type="ECO:0000256" key="1">
    <source>
        <dbReference type="ARBA" id="ARBA00004123"/>
    </source>
</evidence>
<dbReference type="SMART" id="SM00389">
    <property type="entry name" value="HOX"/>
    <property type="match status" value="1"/>
</dbReference>
<dbReference type="GO" id="GO:0000981">
    <property type="term" value="F:DNA-binding transcription factor activity, RNA polymerase II-specific"/>
    <property type="evidence" value="ECO:0007669"/>
    <property type="project" value="InterPro"/>
</dbReference>
<dbReference type="PANTHER" id="PTHR11850">
    <property type="entry name" value="HOMEOBOX PROTEIN TRANSCRIPTION FACTORS"/>
    <property type="match status" value="1"/>
</dbReference>
<dbReference type="SUPFAM" id="SSF46689">
    <property type="entry name" value="Homeodomain-like"/>
    <property type="match status" value="1"/>
</dbReference>
<dbReference type="InterPro" id="IPR008422">
    <property type="entry name" value="KN_HD"/>
</dbReference>
<keyword evidence="11" id="KW-1185">Reference proteome</keyword>
<dbReference type="GO" id="GO:0005634">
    <property type="term" value="C:nucleus"/>
    <property type="evidence" value="ECO:0007669"/>
    <property type="project" value="UniProtKB-SubCell"/>
</dbReference>
<evidence type="ECO:0000313" key="10">
    <source>
        <dbReference type="EMBL" id="KAK6795149.1"/>
    </source>
</evidence>
<comment type="subcellular location">
    <subcellularLocation>
        <location evidence="1 5">Nucleus</location>
    </subcellularLocation>
</comment>
<comment type="similarity">
    <text evidence="6">Belongs to the TALE/KNOX homeobox family.</text>
</comment>
<feature type="region of interest" description="Disordered" evidence="7">
    <location>
        <begin position="158"/>
        <end position="190"/>
    </location>
</feature>
<comment type="caution">
    <text evidence="10">The sequence shown here is derived from an EMBL/GenBank/DDBJ whole genome shotgun (WGS) entry which is preliminary data.</text>
</comment>
<evidence type="ECO:0000259" key="8">
    <source>
        <dbReference type="PROSITE" id="PS50071"/>
    </source>
</evidence>
<dbReference type="AlphaFoldDB" id="A0AAN8TXG1"/>
<dbReference type="InterPro" id="IPR017970">
    <property type="entry name" value="Homeobox_CS"/>
</dbReference>
<evidence type="ECO:0000313" key="11">
    <source>
        <dbReference type="Proteomes" id="UP001371456"/>
    </source>
</evidence>
<dbReference type="InterPro" id="IPR050224">
    <property type="entry name" value="TALE_homeobox"/>
</dbReference>
<dbReference type="InterPro" id="IPR005539">
    <property type="entry name" value="ELK_dom"/>
</dbReference>
<feature type="DNA-binding region" description="Homeobox; TALE-type" evidence="5">
    <location>
        <begin position="220"/>
        <end position="283"/>
    </location>
</feature>
<name>A0AAN8TXG1_SOLBU</name>
<dbReference type="SMART" id="SM01188">
    <property type="entry name" value="ELK"/>
    <property type="match status" value="1"/>
</dbReference>
<organism evidence="10 11">
    <name type="scientific">Solanum bulbocastanum</name>
    <name type="common">Wild potato</name>
    <dbReference type="NCBI Taxonomy" id="147425"/>
    <lineage>
        <taxon>Eukaryota</taxon>
        <taxon>Viridiplantae</taxon>
        <taxon>Streptophyta</taxon>
        <taxon>Embryophyta</taxon>
        <taxon>Tracheophyta</taxon>
        <taxon>Spermatophyta</taxon>
        <taxon>Magnoliopsida</taxon>
        <taxon>eudicotyledons</taxon>
        <taxon>Gunneridae</taxon>
        <taxon>Pentapetalae</taxon>
        <taxon>asterids</taxon>
        <taxon>lamiids</taxon>
        <taxon>Solanales</taxon>
        <taxon>Solanaceae</taxon>
        <taxon>Solanoideae</taxon>
        <taxon>Solaneae</taxon>
        <taxon>Solanum</taxon>
    </lineage>
</organism>
<dbReference type="CDD" id="cd00086">
    <property type="entry name" value="homeodomain"/>
    <property type="match status" value="1"/>
</dbReference>
<keyword evidence="3 5" id="KW-0371">Homeobox</keyword>
<proteinExistence type="inferred from homology"/>
<dbReference type="Pfam" id="PF05920">
    <property type="entry name" value="Homeobox_KN"/>
    <property type="match status" value="1"/>
</dbReference>
<keyword evidence="2 5" id="KW-0238">DNA-binding</keyword>
<feature type="domain" description="Homeobox" evidence="8">
    <location>
        <begin position="219"/>
        <end position="282"/>
    </location>
</feature>
<evidence type="ECO:0000259" key="9">
    <source>
        <dbReference type="PROSITE" id="PS51213"/>
    </source>
</evidence>
<dbReference type="Proteomes" id="UP001371456">
    <property type="component" value="Unassembled WGS sequence"/>
</dbReference>
<dbReference type="SMART" id="SM01256">
    <property type="entry name" value="KNOX2"/>
    <property type="match status" value="1"/>
</dbReference>
<dbReference type="InterPro" id="IPR009057">
    <property type="entry name" value="Homeodomain-like_sf"/>
</dbReference>
<feature type="domain" description="ELK" evidence="9">
    <location>
        <begin position="198"/>
        <end position="218"/>
    </location>
</feature>
<dbReference type="InterPro" id="IPR005540">
    <property type="entry name" value="KNOX1"/>
</dbReference>
<dbReference type="SMART" id="SM01255">
    <property type="entry name" value="KNOX1"/>
    <property type="match status" value="1"/>
</dbReference>
<evidence type="ECO:0000256" key="3">
    <source>
        <dbReference type="ARBA" id="ARBA00023155"/>
    </source>
</evidence>
<dbReference type="PROSITE" id="PS00027">
    <property type="entry name" value="HOMEOBOX_1"/>
    <property type="match status" value="1"/>
</dbReference>
<dbReference type="PROSITE" id="PS51213">
    <property type="entry name" value="ELK"/>
    <property type="match status" value="1"/>
</dbReference>
<accession>A0AAN8TXG1</accession>
<dbReference type="EMBL" id="JBANQN010000003">
    <property type="protein sequence ID" value="KAK6795149.1"/>
    <property type="molecule type" value="Genomic_DNA"/>
</dbReference>
<evidence type="ECO:0000256" key="5">
    <source>
        <dbReference type="PROSITE-ProRule" id="PRU00108"/>
    </source>
</evidence>
<dbReference type="InterPro" id="IPR005541">
    <property type="entry name" value="KNOX2"/>
</dbReference>
<evidence type="ECO:0000256" key="4">
    <source>
        <dbReference type="ARBA" id="ARBA00023242"/>
    </source>
</evidence>